<proteinExistence type="predicted"/>
<organism evidence="1 2">
    <name type="scientific">Gregarina niphandrodes</name>
    <name type="common">Septate eugregarine</name>
    <dbReference type="NCBI Taxonomy" id="110365"/>
    <lineage>
        <taxon>Eukaryota</taxon>
        <taxon>Sar</taxon>
        <taxon>Alveolata</taxon>
        <taxon>Apicomplexa</taxon>
        <taxon>Conoidasida</taxon>
        <taxon>Gregarinasina</taxon>
        <taxon>Eugregarinorida</taxon>
        <taxon>Gregarinidae</taxon>
        <taxon>Gregarina</taxon>
    </lineage>
</organism>
<comment type="caution">
    <text evidence="1">The sequence shown here is derived from an EMBL/GenBank/DDBJ whole genome shotgun (WGS) entry which is preliminary data.</text>
</comment>
<gene>
    <name evidence="1" type="ORF">GNI_074590</name>
</gene>
<name>A0A023B6W3_GRENI</name>
<dbReference type="GeneID" id="22912733"/>
<dbReference type="Proteomes" id="UP000019763">
    <property type="component" value="Unassembled WGS sequence"/>
</dbReference>
<dbReference type="VEuPathDB" id="CryptoDB:GNI_074590"/>
<dbReference type="RefSeq" id="XP_011130448.1">
    <property type="nucleotide sequence ID" value="XM_011132146.1"/>
</dbReference>
<sequence length="69" mass="7581">MLPTTTTTAAPTLPSEGLNAYLDSASKMEDRVKQLKEAVTYETSMLDTLSRFGLEEVTGPSAVRIEYRP</sequence>
<reference evidence="1" key="1">
    <citation type="submission" date="2013-12" db="EMBL/GenBank/DDBJ databases">
        <authorList>
            <person name="Omoto C.K."/>
            <person name="Sibley D."/>
            <person name="Venepally P."/>
            <person name="Hadjithomas M."/>
            <person name="Karamycheva S."/>
            <person name="Brunk B."/>
            <person name="Roos D."/>
            <person name="Caler E."/>
            <person name="Lorenzi H."/>
        </authorList>
    </citation>
    <scope>NUCLEOTIDE SEQUENCE</scope>
</reference>
<keyword evidence="2" id="KW-1185">Reference proteome</keyword>
<dbReference type="AlphaFoldDB" id="A0A023B6W3"/>
<evidence type="ECO:0000313" key="2">
    <source>
        <dbReference type="Proteomes" id="UP000019763"/>
    </source>
</evidence>
<protein>
    <submittedName>
        <fullName evidence="1">Uncharacterized protein</fullName>
    </submittedName>
</protein>
<dbReference type="EMBL" id="AFNH02000558">
    <property type="protein sequence ID" value="EZG66870.1"/>
    <property type="molecule type" value="Genomic_DNA"/>
</dbReference>
<accession>A0A023B6W3</accession>
<evidence type="ECO:0000313" key="1">
    <source>
        <dbReference type="EMBL" id="EZG66870.1"/>
    </source>
</evidence>